<name>L9L0F3_TUPCH</name>
<dbReference type="Proteomes" id="UP000011518">
    <property type="component" value="Unassembled WGS sequence"/>
</dbReference>
<sequence length="123" mass="13656">MSTKAQGEGMLTLSTFRQDQPLCSRDAAPAVPLNFSSLLYVREEDRASSASAQYLKGAVPHLLASLLWWILHGLVRHSLNDDFPGVMLFLKDCRWLSSTELQYLQYLLSALSGGTAPFYTSKS</sequence>
<dbReference type="InParanoid" id="L9L0F3"/>
<dbReference type="AlphaFoldDB" id="L9L0F3"/>
<keyword evidence="2" id="KW-1185">Reference proteome</keyword>
<accession>L9L0F3</accession>
<protein>
    <submittedName>
        <fullName evidence="1">Uncharacterized protein</fullName>
    </submittedName>
</protein>
<dbReference type="EMBL" id="KB320563">
    <property type="protein sequence ID" value="ELW68690.1"/>
    <property type="molecule type" value="Genomic_DNA"/>
</dbReference>
<organism evidence="1 2">
    <name type="scientific">Tupaia chinensis</name>
    <name type="common">Chinese tree shrew</name>
    <name type="synonym">Tupaia belangeri chinensis</name>
    <dbReference type="NCBI Taxonomy" id="246437"/>
    <lineage>
        <taxon>Eukaryota</taxon>
        <taxon>Metazoa</taxon>
        <taxon>Chordata</taxon>
        <taxon>Craniata</taxon>
        <taxon>Vertebrata</taxon>
        <taxon>Euteleostomi</taxon>
        <taxon>Mammalia</taxon>
        <taxon>Eutheria</taxon>
        <taxon>Euarchontoglires</taxon>
        <taxon>Scandentia</taxon>
        <taxon>Tupaiidae</taxon>
        <taxon>Tupaia</taxon>
    </lineage>
</organism>
<reference evidence="2" key="2">
    <citation type="journal article" date="2013" name="Nat. Commun.">
        <title>Genome of the Chinese tree shrew.</title>
        <authorList>
            <person name="Fan Y."/>
            <person name="Huang Z.Y."/>
            <person name="Cao C.C."/>
            <person name="Chen C.S."/>
            <person name="Chen Y.X."/>
            <person name="Fan D.D."/>
            <person name="He J."/>
            <person name="Hou H.L."/>
            <person name="Hu L."/>
            <person name="Hu X.T."/>
            <person name="Jiang X.T."/>
            <person name="Lai R."/>
            <person name="Lang Y.S."/>
            <person name="Liang B."/>
            <person name="Liao S.G."/>
            <person name="Mu D."/>
            <person name="Ma Y.Y."/>
            <person name="Niu Y.Y."/>
            <person name="Sun X.Q."/>
            <person name="Xia J.Q."/>
            <person name="Xiao J."/>
            <person name="Xiong Z.Q."/>
            <person name="Xu L."/>
            <person name="Yang L."/>
            <person name="Zhang Y."/>
            <person name="Zhao W."/>
            <person name="Zhao X.D."/>
            <person name="Zheng Y.T."/>
            <person name="Zhou J.M."/>
            <person name="Zhu Y.B."/>
            <person name="Zhang G.J."/>
            <person name="Wang J."/>
            <person name="Yao Y.G."/>
        </authorList>
    </citation>
    <scope>NUCLEOTIDE SEQUENCE [LARGE SCALE GENOMIC DNA]</scope>
</reference>
<gene>
    <name evidence="1" type="ORF">TREES_T100008900</name>
</gene>
<evidence type="ECO:0000313" key="1">
    <source>
        <dbReference type="EMBL" id="ELW68690.1"/>
    </source>
</evidence>
<reference evidence="2" key="1">
    <citation type="submission" date="2012-07" db="EMBL/GenBank/DDBJ databases">
        <title>Genome of the Chinese tree shrew, a rising model animal genetically related to primates.</title>
        <authorList>
            <person name="Zhang G."/>
            <person name="Fan Y."/>
            <person name="Yao Y."/>
            <person name="Huang Z."/>
        </authorList>
    </citation>
    <scope>NUCLEOTIDE SEQUENCE [LARGE SCALE GENOMIC DNA]</scope>
</reference>
<proteinExistence type="predicted"/>
<evidence type="ECO:0000313" key="2">
    <source>
        <dbReference type="Proteomes" id="UP000011518"/>
    </source>
</evidence>